<keyword evidence="3 6" id="KW-1133">Transmembrane helix</keyword>
<dbReference type="Pfam" id="PF13515">
    <property type="entry name" value="FUSC_2"/>
    <property type="match status" value="1"/>
</dbReference>
<dbReference type="InterPro" id="IPR049453">
    <property type="entry name" value="Memb_transporter_dom"/>
</dbReference>
<gene>
    <name evidence="8" type="ORF">GCM10010508_48560</name>
</gene>
<evidence type="ECO:0000259" key="7">
    <source>
        <dbReference type="Pfam" id="PF13515"/>
    </source>
</evidence>
<sequence>MTTRASSRAAAAGRGRLGAVKREVSRAGARVRAEFWPIVQQTLAATGAWLIARHLVHHHEPFFAPVAAVVALNAARGERGTNTVRLLLGVGVGILTAELALAVLGSHGYGTLACATFAAMLVAVLLGGERIVIAQAAVSAILAVVTSNAEAGPQRFTDALIGSGVALLASQILFPPEPVALLRRAETATAGALAHALEPAALALRHPEHVLTDQEVLDRLRAAREALVELDSARSRSTRVASRSLLWRARGRSALREAKGAGQLVVLGGSCLALVRVVMFARSYGSRAGPAPDEAEDVLALSLAIGGLGRELGELRARRAAASAAQEVLRRTAQTGEHGLPAVREALRMVALDTMLFAGVDRDEVAAAQRAGWEGEQSVEGHVGTPVRSFTVRLRGRRRPRPPDGDGPRRGGG</sequence>
<keyword evidence="4 6" id="KW-0472">Membrane</keyword>
<evidence type="ECO:0000313" key="8">
    <source>
        <dbReference type="EMBL" id="GHD93098.1"/>
    </source>
</evidence>
<dbReference type="GO" id="GO:0016020">
    <property type="term" value="C:membrane"/>
    <property type="evidence" value="ECO:0007669"/>
    <property type="project" value="UniProtKB-SubCell"/>
</dbReference>
<keyword evidence="2 6" id="KW-0812">Transmembrane</keyword>
<reference evidence="8" key="1">
    <citation type="journal article" date="2014" name="Int. J. Syst. Evol. Microbiol.">
        <title>Complete genome sequence of Corynebacterium casei LMG S-19264T (=DSM 44701T), isolated from a smear-ripened cheese.</title>
        <authorList>
            <consortium name="US DOE Joint Genome Institute (JGI-PGF)"/>
            <person name="Walter F."/>
            <person name="Albersmeier A."/>
            <person name="Kalinowski J."/>
            <person name="Ruckert C."/>
        </authorList>
    </citation>
    <scope>NUCLEOTIDE SEQUENCE</scope>
    <source>
        <strain evidence="8">JCM 4654</strain>
    </source>
</reference>
<comment type="caution">
    <text evidence="8">The sequence shown here is derived from an EMBL/GenBank/DDBJ whole genome shotgun (WGS) entry which is preliminary data.</text>
</comment>
<reference evidence="8" key="2">
    <citation type="submission" date="2020-09" db="EMBL/GenBank/DDBJ databases">
        <authorList>
            <person name="Sun Q."/>
            <person name="Ohkuma M."/>
        </authorList>
    </citation>
    <scope>NUCLEOTIDE SEQUENCE</scope>
    <source>
        <strain evidence="8">JCM 4654</strain>
    </source>
</reference>
<keyword evidence="9" id="KW-1185">Reference proteome</keyword>
<evidence type="ECO:0000256" key="1">
    <source>
        <dbReference type="ARBA" id="ARBA00004141"/>
    </source>
</evidence>
<feature type="transmembrane region" description="Helical" evidence="6">
    <location>
        <begin position="86"/>
        <end position="105"/>
    </location>
</feature>
<proteinExistence type="predicted"/>
<evidence type="ECO:0000256" key="3">
    <source>
        <dbReference type="ARBA" id="ARBA00022989"/>
    </source>
</evidence>
<evidence type="ECO:0000256" key="5">
    <source>
        <dbReference type="SAM" id="MobiDB-lite"/>
    </source>
</evidence>
<evidence type="ECO:0000256" key="6">
    <source>
        <dbReference type="SAM" id="Phobius"/>
    </source>
</evidence>
<accession>A0A918Y806</accession>
<feature type="compositionally biased region" description="Basic and acidic residues" evidence="5">
    <location>
        <begin position="401"/>
        <end position="413"/>
    </location>
</feature>
<comment type="subcellular location">
    <subcellularLocation>
        <location evidence="1">Membrane</location>
        <topology evidence="1">Multi-pass membrane protein</topology>
    </subcellularLocation>
</comment>
<evidence type="ECO:0000256" key="2">
    <source>
        <dbReference type="ARBA" id="ARBA00022692"/>
    </source>
</evidence>
<dbReference type="AlphaFoldDB" id="A0A918Y806"/>
<feature type="region of interest" description="Disordered" evidence="5">
    <location>
        <begin position="373"/>
        <end position="413"/>
    </location>
</feature>
<feature type="domain" description="Integral membrane bound transporter" evidence="7">
    <location>
        <begin position="48"/>
        <end position="169"/>
    </location>
</feature>
<dbReference type="Proteomes" id="UP000608955">
    <property type="component" value="Unassembled WGS sequence"/>
</dbReference>
<dbReference type="EMBL" id="BMVF01000013">
    <property type="protein sequence ID" value="GHD93098.1"/>
    <property type="molecule type" value="Genomic_DNA"/>
</dbReference>
<organism evidence="8 9">
    <name type="scientific">Streptomyces naganishii JCM 4654</name>
    <dbReference type="NCBI Taxonomy" id="1306179"/>
    <lineage>
        <taxon>Bacteria</taxon>
        <taxon>Bacillati</taxon>
        <taxon>Actinomycetota</taxon>
        <taxon>Actinomycetes</taxon>
        <taxon>Kitasatosporales</taxon>
        <taxon>Streptomycetaceae</taxon>
        <taxon>Streptomyces</taxon>
    </lineage>
</organism>
<evidence type="ECO:0000256" key="4">
    <source>
        <dbReference type="ARBA" id="ARBA00023136"/>
    </source>
</evidence>
<dbReference type="RefSeq" id="WP_190179946.1">
    <property type="nucleotide sequence ID" value="NZ_BMVF01000013.1"/>
</dbReference>
<protein>
    <recommendedName>
        <fullName evidence="7">Integral membrane bound transporter domain-containing protein</fullName>
    </recommendedName>
</protein>
<feature type="transmembrane region" description="Helical" evidence="6">
    <location>
        <begin position="117"/>
        <end position="144"/>
    </location>
</feature>
<name>A0A918Y806_9ACTN</name>
<evidence type="ECO:0000313" key="9">
    <source>
        <dbReference type="Proteomes" id="UP000608955"/>
    </source>
</evidence>